<evidence type="ECO:0000313" key="1">
    <source>
        <dbReference type="EMBL" id="KIM67392.1"/>
    </source>
</evidence>
<reference evidence="1 2" key="1">
    <citation type="submission" date="2014-04" db="EMBL/GenBank/DDBJ databases">
        <authorList>
            <consortium name="DOE Joint Genome Institute"/>
            <person name="Kuo A."/>
            <person name="Kohler A."/>
            <person name="Nagy L.G."/>
            <person name="Floudas D."/>
            <person name="Copeland A."/>
            <person name="Barry K.W."/>
            <person name="Cichocki N."/>
            <person name="Veneault-Fourrey C."/>
            <person name="LaButti K."/>
            <person name="Lindquist E.A."/>
            <person name="Lipzen A."/>
            <person name="Lundell T."/>
            <person name="Morin E."/>
            <person name="Murat C."/>
            <person name="Sun H."/>
            <person name="Tunlid A."/>
            <person name="Henrissat B."/>
            <person name="Grigoriev I.V."/>
            <person name="Hibbett D.S."/>
            <person name="Martin F."/>
            <person name="Nordberg H.P."/>
            <person name="Cantor M.N."/>
            <person name="Hua S.X."/>
        </authorList>
    </citation>
    <scope>NUCLEOTIDE SEQUENCE [LARGE SCALE GENOMIC DNA]</scope>
    <source>
        <strain evidence="1 2">Foug A</strain>
    </source>
</reference>
<dbReference type="HOGENOM" id="CLU_1129643_0_0_1"/>
<name>A0A0C3AR22_9AGAM</name>
<organism evidence="1 2">
    <name type="scientific">Scleroderma citrinum Foug A</name>
    <dbReference type="NCBI Taxonomy" id="1036808"/>
    <lineage>
        <taxon>Eukaryota</taxon>
        <taxon>Fungi</taxon>
        <taxon>Dikarya</taxon>
        <taxon>Basidiomycota</taxon>
        <taxon>Agaricomycotina</taxon>
        <taxon>Agaricomycetes</taxon>
        <taxon>Agaricomycetidae</taxon>
        <taxon>Boletales</taxon>
        <taxon>Sclerodermatineae</taxon>
        <taxon>Sclerodermataceae</taxon>
        <taxon>Scleroderma</taxon>
    </lineage>
</organism>
<gene>
    <name evidence="1" type="ORF">SCLCIDRAFT_21270</name>
</gene>
<keyword evidence="2" id="KW-1185">Reference proteome</keyword>
<proteinExistence type="predicted"/>
<evidence type="ECO:0000313" key="2">
    <source>
        <dbReference type="Proteomes" id="UP000053989"/>
    </source>
</evidence>
<dbReference type="AlphaFoldDB" id="A0A0C3AR22"/>
<dbReference type="EMBL" id="KN822013">
    <property type="protein sequence ID" value="KIM67392.1"/>
    <property type="molecule type" value="Genomic_DNA"/>
</dbReference>
<accession>A0A0C3AR22</accession>
<dbReference type="InParanoid" id="A0A0C3AR22"/>
<protein>
    <submittedName>
        <fullName evidence="1">Uncharacterized protein</fullName>
    </submittedName>
</protein>
<reference evidence="2" key="2">
    <citation type="submission" date="2015-01" db="EMBL/GenBank/DDBJ databases">
        <title>Evolutionary Origins and Diversification of the Mycorrhizal Mutualists.</title>
        <authorList>
            <consortium name="DOE Joint Genome Institute"/>
            <consortium name="Mycorrhizal Genomics Consortium"/>
            <person name="Kohler A."/>
            <person name="Kuo A."/>
            <person name="Nagy L.G."/>
            <person name="Floudas D."/>
            <person name="Copeland A."/>
            <person name="Barry K.W."/>
            <person name="Cichocki N."/>
            <person name="Veneault-Fourrey C."/>
            <person name="LaButti K."/>
            <person name="Lindquist E.A."/>
            <person name="Lipzen A."/>
            <person name="Lundell T."/>
            <person name="Morin E."/>
            <person name="Murat C."/>
            <person name="Riley R."/>
            <person name="Ohm R."/>
            <person name="Sun H."/>
            <person name="Tunlid A."/>
            <person name="Henrissat B."/>
            <person name="Grigoriev I.V."/>
            <person name="Hibbett D.S."/>
            <person name="Martin F."/>
        </authorList>
    </citation>
    <scope>NUCLEOTIDE SEQUENCE [LARGE SCALE GENOMIC DNA]</scope>
    <source>
        <strain evidence="2">Foug A</strain>
    </source>
</reference>
<dbReference type="Proteomes" id="UP000053989">
    <property type="component" value="Unassembled WGS sequence"/>
</dbReference>
<sequence>MSLPDLSHNSSSMVFNIVLKLPQHPRFKGLCFGQIALTRLRLDLDVAASTAGPMDSVLTVWSVFTWLHDTSAYLVSCFDFLRLIDLYNFNLNPAASTPQSIDPIATFRWQFGWLHGLGMSTVRSSCGRVDGGVQQPHTNVSSHLEVAAYVFDSSASTARPNKSIQMICMVDGWLGQHNQQCCFDSFRVNVATASHAVHAATSSVVTAVTLNTRHNRLVSALNLSERNCLAQCLNRVRHHNFVCISHSCVLRNALAIRAYAQGVRRVPTPI</sequence>